<evidence type="ECO:0000313" key="2">
    <source>
        <dbReference type="EMBL" id="KAJ6221178.1"/>
    </source>
</evidence>
<dbReference type="Pfam" id="PF03690">
    <property type="entry name" value="MYG1_exonuc"/>
    <property type="match status" value="1"/>
</dbReference>
<evidence type="ECO:0000313" key="3">
    <source>
        <dbReference type="Proteomes" id="UP001142055"/>
    </source>
</evidence>
<dbReference type="PANTHER" id="PTHR11215:SF1">
    <property type="entry name" value="MYG1 EXONUCLEASE"/>
    <property type="match status" value="1"/>
</dbReference>
<evidence type="ECO:0000256" key="1">
    <source>
        <dbReference type="ARBA" id="ARBA00010105"/>
    </source>
</evidence>
<keyword evidence="3" id="KW-1185">Reference proteome</keyword>
<dbReference type="PANTHER" id="PTHR11215">
    <property type="entry name" value="METAL DEPENDENT HYDROLASE - RELATED"/>
    <property type="match status" value="1"/>
</dbReference>
<comment type="similarity">
    <text evidence="1">Belongs to the MYG1 family.</text>
</comment>
<comment type="caution">
    <text evidence="2">The sequence shown here is derived from an EMBL/GenBank/DDBJ whole genome shotgun (WGS) entry which is preliminary data.</text>
</comment>
<gene>
    <name evidence="2" type="ORF">RDWZM_006990</name>
</gene>
<proteinExistence type="inferred from homology"/>
<sequence>MSNQASVKIGTHDGVFHCDEALACYLLKRLPQYKDGEIIRSRDTEKLNQCDIVVDVGSIYDPSKHRYDHHQSSFQLTLSSIFPKKDFGNVRLSSAGLVYAHFGHQIIADYLDWSKDDPKTDNVFDKVYENFIKEIDAIDNGVSQYDGEPRYHIKTNLSSRVEMLKPAWNEPSDDKIMYERFLQASKLTGEEFMDRVNYYGKIWLPARVVVLEAFKKRFEYEPNGKILVISQCVPWINHLFEIEKEHNVEGQVYFTVFFDKSWRVRGVPITQNSFELRRPLIKQWRGLRDEELSAVSKIDKCIFVHATGFIGGNHTMEGALKMALACCNDTLVTQV</sequence>
<name>A0A9Q0M758_BLOTA</name>
<dbReference type="EMBL" id="JAPWDV010000002">
    <property type="protein sequence ID" value="KAJ6221178.1"/>
    <property type="molecule type" value="Genomic_DNA"/>
</dbReference>
<accession>A0A9Q0M758</accession>
<dbReference type="GO" id="GO:0005737">
    <property type="term" value="C:cytoplasm"/>
    <property type="evidence" value="ECO:0007669"/>
    <property type="project" value="TreeGrafter"/>
</dbReference>
<dbReference type="OMA" id="FHCDEVV"/>
<organism evidence="2 3">
    <name type="scientific">Blomia tropicalis</name>
    <name type="common">Mite</name>
    <dbReference type="NCBI Taxonomy" id="40697"/>
    <lineage>
        <taxon>Eukaryota</taxon>
        <taxon>Metazoa</taxon>
        <taxon>Ecdysozoa</taxon>
        <taxon>Arthropoda</taxon>
        <taxon>Chelicerata</taxon>
        <taxon>Arachnida</taxon>
        <taxon>Acari</taxon>
        <taxon>Acariformes</taxon>
        <taxon>Sarcoptiformes</taxon>
        <taxon>Astigmata</taxon>
        <taxon>Glycyphagoidea</taxon>
        <taxon>Echimyopodidae</taxon>
        <taxon>Blomia</taxon>
    </lineage>
</organism>
<protein>
    <submittedName>
        <fullName evidence="2">Uncharacterized protein</fullName>
    </submittedName>
</protein>
<reference evidence="2" key="1">
    <citation type="submission" date="2022-12" db="EMBL/GenBank/DDBJ databases">
        <title>Genome assemblies of Blomia tropicalis.</title>
        <authorList>
            <person name="Cui Y."/>
        </authorList>
    </citation>
    <scope>NUCLEOTIDE SEQUENCE</scope>
    <source>
        <tissue evidence="2">Adult mites</tissue>
    </source>
</reference>
<dbReference type="InterPro" id="IPR003226">
    <property type="entry name" value="MYG1_exonuclease"/>
</dbReference>
<dbReference type="GO" id="GO:0005634">
    <property type="term" value="C:nucleus"/>
    <property type="evidence" value="ECO:0007669"/>
    <property type="project" value="TreeGrafter"/>
</dbReference>
<dbReference type="AlphaFoldDB" id="A0A9Q0M758"/>
<dbReference type="Proteomes" id="UP001142055">
    <property type="component" value="Chromosome 2"/>
</dbReference>